<keyword evidence="10" id="KW-1185">Reference proteome</keyword>
<accession>C5C0X3</accession>
<feature type="transmembrane region" description="Helical" evidence="7">
    <location>
        <begin position="9"/>
        <end position="31"/>
    </location>
</feature>
<keyword evidence="2 7" id="KW-0813">Transport</keyword>
<evidence type="ECO:0000256" key="7">
    <source>
        <dbReference type="RuleBase" id="RU363032"/>
    </source>
</evidence>
<feature type="transmembrane region" description="Helical" evidence="7">
    <location>
        <begin position="477"/>
        <end position="502"/>
    </location>
</feature>
<keyword evidence="3" id="KW-1003">Cell membrane</keyword>
<keyword evidence="4 7" id="KW-0812">Transmembrane</keyword>
<evidence type="ECO:0000313" key="9">
    <source>
        <dbReference type="EMBL" id="ACQ79377.1"/>
    </source>
</evidence>
<evidence type="ECO:0000313" key="10">
    <source>
        <dbReference type="Proteomes" id="UP000007962"/>
    </source>
</evidence>
<feature type="transmembrane region" description="Helical" evidence="7">
    <location>
        <begin position="373"/>
        <end position="391"/>
    </location>
</feature>
<evidence type="ECO:0000259" key="8">
    <source>
        <dbReference type="PROSITE" id="PS50928"/>
    </source>
</evidence>
<evidence type="ECO:0000256" key="6">
    <source>
        <dbReference type="ARBA" id="ARBA00023136"/>
    </source>
</evidence>
<dbReference type="PANTHER" id="PTHR43163">
    <property type="entry name" value="DIPEPTIDE TRANSPORT SYSTEM PERMEASE PROTEIN DPPB-RELATED"/>
    <property type="match status" value="1"/>
</dbReference>
<evidence type="ECO:0000256" key="2">
    <source>
        <dbReference type="ARBA" id="ARBA00022448"/>
    </source>
</evidence>
<dbReference type="CDD" id="cd06261">
    <property type="entry name" value="TM_PBP2"/>
    <property type="match status" value="1"/>
</dbReference>
<dbReference type="AlphaFoldDB" id="C5C0X3"/>
<evidence type="ECO:0000256" key="4">
    <source>
        <dbReference type="ARBA" id="ARBA00022692"/>
    </source>
</evidence>
<dbReference type="InterPro" id="IPR045621">
    <property type="entry name" value="BPD_transp_1_N"/>
</dbReference>
<name>C5C0X3_BEUC1</name>
<feature type="transmembrane region" description="Helical" evidence="7">
    <location>
        <begin position="431"/>
        <end position="457"/>
    </location>
</feature>
<feature type="transmembrane region" description="Helical" evidence="7">
    <location>
        <begin position="95"/>
        <end position="119"/>
    </location>
</feature>
<keyword evidence="6 7" id="KW-0472">Membrane</keyword>
<dbReference type="Proteomes" id="UP000007962">
    <property type="component" value="Chromosome"/>
</dbReference>
<dbReference type="HOGENOM" id="CLU_036879_6_1_11"/>
<dbReference type="EMBL" id="CP001618">
    <property type="protein sequence ID" value="ACQ79377.1"/>
    <property type="molecule type" value="Genomic_DNA"/>
</dbReference>
<dbReference type="eggNOG" id="COG0601">
    <property type="taxonomic scope" value="Bacteria"/>
</dbReference>
<comment type="subcellular location">
    <subcellularLocation>
        <location evidence="1 7">Cell membrane</location>
        <topology evidence="1 7">Multi-pass membrane protein</topology>
    </subcellularLocation>
</comment>
<feature type="transmembrane region" description="Helical" evidence="7">
    <location>
        <begin position="286"/>
        <end position="308"/>
    </location>
</feature>
<dbReference type="Pfam" id="PF00528">
    <property type="entry name" value="BPD_transp_1"/>
    <property type="match status" value="1"/>
</dbReference>
<evidence type="ECO:0000256" key="5">
    <source>
        <dbReference type="ARBA" id="ARBA00022989"/>
    </source>
</evidence>
<organism evidence="9 10">
    <name type="scientific">Beutenbergia cavernae (strain ATCC BAA-8 / DSM 12333 / CCUG 43141 / JCM 11478 / NBRC 16432 / NCIMB 13614 / HKI 0122)</name>
    <dbReference type="NCBI Taxonomy" id="471853"/>
    <lineage>
        <taxon>Bacteria</taxon>
        <taxon>Bacillati</taxon>
        <taxon>Actinomycetota</taxon>
        <taxon>Actinomycetes</taxon>
        <taxon>Micrococcales</taxon>
        <taxon>Beutenbergiaceae</taxon>
        <taxon>Beutenbergia</taxon>
    </lineage>
</organism>
<dbReference type="PROSITE" id="PS50928">
    <property type="entry name" value="ABC_TM1"/>
    <property type="match status" value="1"/>
</dbReference>
<evidence type="ECO:0000256" key="3">
    <source>
        <dbReference type="ARBA" id="ARBA00022475"/>
    </source>
</evidence>
<dbReference type="RefSeq" id="WP_015881617.1">
    <property type="nucleotide sequence ID" value="NC_012669.1"/>
</dbReference>
<evidence type="ECO:0000256" key="1">
    <source>
        <dbReference type="ARBA" id="ARBA00004651"/>
    </source>
</evidence>
<feature type="transmembrane region" description="Helical" evidence="7">
    <location>
        <begin position="172"/>
        <end position="190"/>
    </location>
</feature>
<dbReference type="OrthoDB" id="147639at2"/>
<dbReference type="STRING" id="471853.Bcav_1117"/>
<gene>
    <name evidence="9" type="ordered locus">Bcav_1117</name>
</gene>
<protein>
    <submittedName>
        <fullName evidence="9">Binding-protein-dependent transport systems inner membrane component</fullName>
    </submittedName>
</protein>
<dbReference type="GO" id="GO:0005886">
    <property type="term" value="C:plasma membrane"/>
    <property type="evidence" value="ECO:0007669"/>
    <property type="project" value="UniProtKB-SubCell"/>
</dbReference>
<dbReference type="Pfam" id="PF19300">
    <property type="entry name" value="BPD_transp_1_N"/>
    <property type="match status" value="1"/>
</dbReference>
<feature type="transmembrane region" description="Helical" evidence="7">
    <location>
        <begin position="255"/>
        <end position="274"/>
    </location>
</feature>
<feature type="transmembrane region" description="Helical" evidence="7">
    <location>
        <begin position="131"/>
        <end position="152"/>
    </location>
</feature>
<dbReference type="PANTHER" id="PTHR43163:SF6">
    <property type="entry name" value="DIPEPTIDE TRANSPORT SYSTEM PERMEASE PROTEIN DPPB-RELATED"/>
    <property type="match status" value="1"/>
</dbReference>
<sequence>MLRFLTRRVLAGLAILLVASFLYYLMINAVIDPLEDLRFNTDPDTPQKIAQRISDLRLDESVFVRYLSWLGNFVTGDMGISWPTGQTVTSMLQGAIIATIQLLTMSTILAIFLGVAVGVVSALRQYSSFDYLITFVSFLLFSLPSFWVAVLLKQWGAIGYNDFLRDPVISTAVLIGIGIVAGLVWTLAIGGDVRRRVIVFASGFAATFGVFLYLQLSGWWLTPRIDLGMLVLIGAATALAVTAISTGLRNRRSLGAAFTSVGVGLLFFVLLNYGGGWGALTPSMTWGMLILLGVVSAAIGVGVGYAWGGPDRGQSARTAAIVSVLMAVYIAVDRMMQAWPAYSDALSGRPIATTGNRTPNLGGNFWITALDTYTHLILPTLVLLLVSFASYTRYSRASMLETMNQDYIRTARAKGLNERTVIMRHAFRNTLIPLATIVPVDIITLLGGALITERIFGRPGMGSMFLTGLDMNDINPVMAYLMIVAALAIVANIVADLVYTVLDPRIRVNA</sequence>
<comment type="similarity">
    <text evidence="7">Belongs to the binding-protein-dependent transport system permease family.</text>
</comment>
<proteinExistence type="inferred from homology"/>
<feature type="domain" description="ABC transmembrane type-1" evidence="8">
    <location>
        <begin position="96"/>
        <end position="499"/>
    </location>
</feature>
<feature type="transmembrane region" description="Helical" evidence="7">
    <location>
        <begin position="227"/>
        <end position="248"/>
    </location>
</feature>
<feature type="transmembrane region" description="Helical" evidence="7">
    <location>
        <begin position="197"/>
        <end position="221"/>
    </location>
</feature>
<feature type="transmembrane region" description="Helical" evidence="7">
    <location>
        <begin position="315"/>
        <end position="332"/>
    </location>
</feature>
<dbReference type="InterPro" id="IPR000515">
    <property type="entry name" value="MetI-like"/>
</dbReference>
<reference evidence="9 10" key="1">
    <citation type="journal article" date="2009" name="Stand. Genomic Sci.">
        <title>Complete genome sequence of Beutenbergia cavernae type strain (HKI 0122).</title>
        <authorList>
            <person name="Land M."/>
            <person name="Pukall R."/>
            <person name="Abt B."/>
            <person name="Goker M."/>
            <person name="Rohde M."/>
            <person name="Glavina Del Rio T."/>
            <person name="Tice H."/>
            <person name="Copeland A."/>
            <person name="Cheng J.F."/>
            <person name="Lucas S."/>
            <person name="Chen F."/>
            <person name="Nolan M."/>
            <person name="Bruce D."/>
            <person name="Goodwin L."/>
            <person name="Pitluck S."/>
            <person name="Ivanova N."/>
            <person name="Mavromatis K."/>
            <person name="Ovchinnikova G."/>
            <person name="Pati A."/>
            <person name="Chen A."/>
            <person name="Palaniappan K."/>
            <person name="Hauser L."/>
            <person name="Chang Y.J."/>
            <person name="Jefferies C.C."/>
            <person name="Saunders E."/>
            <person name="Brettin T."/>
            <person name="Detter J.C."/>
            <person name="Han C."/>
            <person name="Chain P."/>
            <person name="Bristow J."/>
            <person name="Eisen J.A."/>
            <person name="Markowitz V."/>
            <person name="Hugenholtz P."/>
            <person name="Kyrpides N.C."/>
            <person name="Klenk H.P."/>
            <person name="Lapidus A."/>
        </authorList>
    </citation>
    <scope>NUCLEOTIDE SEQUENCE [LARGE SCALE GENOMIC DNA]</scope>
    <source>
        <strain evidence="10">ATCC BAA-8 / DSM 12333 / NBRC 16432</strain>
    </source>
</reference>
<dbReference type="GO" id="GO:0055085">
    <property type="term" value="P:transmembrane transport"/>
    <property type="evidence" value="ECO:0007669"/>
    <property type="project" value="InterPro"/>
</dbReference>
<keyword evidence="5 7" id="KW-1133">Transmembrane helix</keyword>
<dbReference type="KEGG" id="bcv:Bcav_1117"/>